<reference evidence="2" key="1">
    <citation type="submission" date="2020-06" db="EMBL/GenBank/DDBJ databases">
        <title>WGS assembly of Ceratodon purpureus strain R40.</title>
        <authorList>
            <person name="Carey S.B."/>
            <person name="Jenkins J."/>
            <person name="Shu S."/>
            <person name="Lovell J.T."/>
            <person name="Sreedasyam A."/>
            <person name="Maumus F."/>
            <person name="Tiley G.P."/>
            <person name="Fernandez-Pozo N."/>
            <person name="Barry K."/>
            <person name="Chen C."/>
            <person name="Wang M."/>
            <person name="Lipzen A."/>
            <person name="Daum C."/>
            <person name="Saski C.A."/>
            <person name="Payton A.C."/>
            <person name="Mcbreen J.C."/>
            <person name="Conrad R.E."/>
            <person name="Kollar L.M."/>
            <person name="Olsson S."/>
            <person name="Huttunen S."/>
            <person name="Landis J.B."/>
            <person name="Wickett N.J."/>
            <person name="Johnson M.G."/>
            <person name="Rensing S.A."/>
            <person name="Grimwood J."/>
            <person name="Schmutz J."/>
            <person name="Mcdaniel S.F."/>
        </authorList>
    </citation>
    <scope>NUCLEOTIDE SEQUENCE</scope>
    <source>
        <strain evidence="2">R40</strain>
    </source>
</reference>
<dbReference type="EMBL" id="CM026421">
    <property type="protein sequence ID" value="KAG0592060.1"/>
    <property type="molecule type" value="Genomic_DNA"/>
</dbReference>
<evidence type="ECO:0000313" key="3">
    <source>
        <dbReference type="Proteomes" id="UP000822688"/>
    </source>
</evidence>
<evidence type="ECO:0000256" key="1">
    <source>
        <dbReference type="SAM" id="MobiDB-lite"/>
    </source>
</evidence>
<accession>A0A8T0J829</accession>
<dbReference type="AlphaFoldDB" id="A0A8T0J829"/>
<dbReference type="Proteomes" id="UP000822688">
    <property type="component" value="Chromosome 1"/>
</dbReference>
<protein>
    <submittedName>
        <fullName evidence="2">Uncharacterized protein</fullName>
    </submittedName>
</protein>
<evidence type="ECO:0000313" key="2">
    <source>
        <dbReference type="EMBL" id="KAG0592060.1"/>
    </source>
</evidence>
<organism evidence="2 3">
    <name type="scientific">Ceratodon purpureus</name>
    <name type="common">Fire moss</name>
    <name type="synonym">Dicranum purpureum</name>
    <dbReference type="NCBI Taxonomy" id="3225"/>
    <lineage>
        <taxon>Eukaryota</taxon>
        <taxon>Viridiplantae</taxon>
        <taxon>Streptophyta</taxon>
        <taxon>Embryophyta</taxon>
        <taxon>Bryophyta</taxon>
        <taxon>Bryophytina</taxon>
        <taxon>Bryopsida</taxon>
        <taxon>Dicranidae</taxon>
        <taxon>Pseudoditrichales</taxon>
        <taxon>Ditrichaceae</taxon>
        <taxon>Ceratodon</taxon>
    </lineage>
</organism>
<feature type="region of interest" description="Disordered" evidence="1">
    <location>
        <begin position="1"/>
        <end position="59"/>
    </location>
</feature>
<keyword evidence="3" id="KW-1185">Reference proteome</keyword>
<comment type="caution">
    <text evidence="2">The sequence shown here is derived from an EMBL/GenBank/DDBJ whole genome shotgun (WGS) entry which is preliminary data.</text>
</comment>
<proteinExistence type="predicted"/>
<name>A0A8T0J829_CERPU</name>
<gene>
    <name evidence="2" type="ORF">KC19_1G221700</name>
</gene>
<sequence length="119" mass="13389">MGWRPCGVLLPPSLPPTYCPSSSRLQPSQNSRQDSTSLPHSLTHKERKKESNKQTGSWFSATNTTTTMLVYDDDDDGWEEWALSVPVVLSRPWHPLHSSSPTPYSPVDVLHSPFLPYLL</sequence>
<feature type="compositionally biased region" description="Polar residues" evidence="1">
    <location>
        <begin position="19"/>
        <end position="40"/>
    </location>
</feature>